<dbReference type="EC" id="2.1.1.107" evidence="1"/>
<dbReference type="Gene3D" id="3.30.950.10">
    <property type="entry name" value="Methyltransferase, Cobalt-precorrin-4 Transmethylase, Domain 2"/>
    <property type="match status" value="1"/>
</dbReference>
<organism evidence="7 8">
    <name type="scientific">Caldalkalibacillus uzonensis</name>
    <dbReference type="NCBI Taxonomy" id="353224"/>
    <lineage>
        <taxon>Bacteria</taxon>
        <taxon>Bacillati</taxon>
        <taxon>Bacillota</taxon>
        <taxon>Bacilli</taxon>
        <taxon>Bacillales</taxon>
        <taxon>Bacillaceae</taxon>
        <taxon>Caldalkalibacillus</taxon>
    </lineage>
</organism>
<evidence type="ECO:0000256" key="5">
    <source>
        <dbReference type="ARBA" id="ARBA00023244"/>
    </source>
</evidence>
<evidence type="ECO:0000256" key="2">
    <source>
        <dbReference type="ARBA" id="ARBA00022603"/>
    </source>
</evidence>
<evidence type="ECO:0000313" key="8">
    <source>
        <dbReference type="Proteomes" id="UP001232445"/>
    </source>
</evidence>
<keyword evidence="3 7" id="KW-0808">Transferase</keyword>
<name>A0ABU0CWX5_9BACI</name>
<accession>A0ABU0CWX5</accession>
<dbReference type="CDD" id="cd11642">
    <property type="entry name" value="SUMT"/>
    <property type="match status" value="1"/>
</dbReference>
<protein>
    <recommendedName>
        <fullName evidence="1">uroporphyrinogen-III C-methyltransferase</fullName>
        <ecNumber evidence="1">2.1.1.107</ecNumber>
    </recommendedName>
</protein>
<keyword evidence="5" id="KW-0627">Porphyrin biosynthesis</keyword>
<keyword evidence="4" id="KW-0949">S-adenosyl-L-methionine</keyword>
<dbReference type="InterPro" id="IPR050161">
    <property type="entry name" value="Siro_Cobalamin_biosynth"/>
</dbReference>
<dbReference type="InterPro" id="IPR003043">
    <property type="entry name" value="Uropor_MeTrfase_CS"/>
</dbReference>
<evidence type="ECO:0000256" key="4">
    <source>
        <dbReference type="ARBA" id="ARBA00022691"/>
    </source>
</evidence>
<evidence type="ECO:0000313" key="7">
    <source>
        <dbReference type="EMBL" id="MDQ0339990.1"/>
    </source>
</evidence>
<keyword evidence="8" id="KW-1185">Reference proteome</keyword>
<dbReference type="InterPro" id="IPR014776">
    <property type="entry name" value="4pyrrole_Mease_sub2"/>
</dbReference>
<reference evidence="7 8" key="1">
    <citation type="submission" date="2023-07" db="EMBL/GenBank/DDBJ databases">
        <title>Genomic Encyclopedia of Type Strains, Phase IV (KMG-IV): sequencing the most valuable type-strain genomes for metagenomic binning, comparative biology and taxonomic classification.</title>
        <authorList>
            <person name="Goeker M."/>
        </authorList>
    </citation>
    <scope>NUCLEOTIDE SEQUENCE [LARGE SCALE GENOMIC DNA]</scope>
    <source>
        <strain evidence="7 8">DSM 17740</strain>
    </source>
</reference>
<evidence type="ECO:0000256" key="1">
    <source>
        <dbReference type="ARBA" id="ARBA00012162"/>
    </source>
</evidence>
<dbReference type="InterPro" id="IPR006366">
    <property type="entry name" value="CobA/CysG_C"/>
</dbReference>
<dbReference type="Gene3D" id="3.40.1010.10">
    <property type="entry name" value="Cobalt-precorrin-4 Transmethylase, Domain 1"/>
    <property type="match status" value="1"/>
</dbReference>
<dbReference type="PANTHER" id="PTHR45790">
    <property type="entry name" value="SIROHEME SYNTHASE-RELATED"/>
    <property type="match status" value="1"/>
</dbReference>
<dbReference type="PROSITE" id="PS00839">
    <property type="entry name" value="SUMT_1"/>
    <property type="match status" value="1"/>
</dbReference>
<dbReference type="SUPFAM" id="SSF53790">
    <property type="entry name" value="Tetrapyrrole methylase"/>
    <property type="match status" value="1"/>
</dbReference>
<dbReference type="Pfam" id="PF00590">
    <property type="entry name" value="TP_methylase"/>
    <property type="match status" value="1"/>
</dbReference>
<proteinExistence type="predicted"/>
<keyword evidence="7" id="KW-0456">Lyase</keyword>
<keyword evidence="2 7" id="KW-0489">Methyltransferase</keyword>
<dbReference type="NCBIfam" id="TIGR01469">
    <property type="entry name" value="cobA_cysG_Cterm"/>
    <property type="match status" value="1"/>
</dbReference>
<feature type="domain" description="Tetrapyrrole methylase" evidence="6">
    <location>
        <begin position="6"/>
        <end position="218"/>
    </location>
</feature>
<dbReference type="InterPro" id="IPR014777">
    <property type="entry name" value="4pyrrole_Mease_sub1"/>
</dbReference>
<dbReference type="RefSeq" id="WP_307340829.1">
    <property type="nucleotide sequence ID" value="NZ_JAUSUQ010000010.1"/>
</dbReference>
<dbReference type="EMBL" id="JAUSUQ010000010">
    <property type="protein sequence ID" value="MDQ0339990.1"/>
    <property type="molecule type" value="Genomic_DNA"/>
</dbReference>
<comment type="caution">
    <text evidence="7">The sequence shown here is derived from an EMBL/GenBank/DDBJ whole genome shotgun (WGS) entry which is preliminary data.</text>
</comment>
<dbReference type="NCBIfam" id="NF004790">
    <property type="entry name" value="PRK06136.1"/>
    <property type="match status" value="1"/>
</dbReference>
<dbReference type="InterPro" id="IPR000878">
    <property type="entry name" value="4pyrrol_Mease"/>
</dbReference>
<dbReference type="GO" id="GO:0004851">
    <property type="term" value="F:uroporphyrin-III C-methyltransferase activity"/>
    <property type="evidence" value="ECO:0007669"/>
    <property type="project" value="UniProtKB-EC"/>
</dbReference>
<evidence type="ECO:0000259" key="6">
    <source>
        <dbReference type="Pfam" id="PF00590"/>
    </source>
</evidence>
<evidence type="ECO:0000256" key="3">
    <source>
        <dbReference type="ARBA" id="ARBA00022679"/>
    </source>
</evidence>
<dbReference type="InterPro" id="IPR035996">
    <property type="entry name" value="4pyrrol_Methylase_sf"/>
</dbReference>
<dbReference type="GO" id="GO:0004852">
    <property type="term" value="F:uroporphyrinogen-III synthase activity"/>
    <property type="evidence" value="ECO:0007669"/>
    <property type="project" value="UniProtKB-EC"/>
</dbReference>
<dbReference type="Proteomes" id="UP001232445">
    <property type="component" value="Unassembled WGS sequence"/>
</dbReference>
<dbReference type="PANTHER" id="PTHR45790:SF3">
    <property type="entry name" value="S-ADENOSYL-L-METHIONINE-DEPENDENT UROPORPHYRINOGEN III METHYLTRANSFERASE, CHLOROPLASTIC"/>
    <property type="match status" value="1"/>
</dbReference>
<dbReference type="GO" id="GO:0032259">
    <property type="term" value="P:methylation"/>
    <property type="evidence" value="ECO:0007669"/>
    <property type="project" value="UniProtKB-KW"/>
</dbReference>
<sequence>MQEAGKVYLVGAGPGDPELITVKGAKLLQLADVIVYDRLVNMELLRYAKPGTELIFCGKSPERHTMPQEEINRVLVFHAQQGKTVVRLKGGDPSIFGRVGEEAAYCAKHGISFEIVPGITSGVAAPAYAGIPLTHRDLSSSVAIVTGHKRVDGEGDPVRWDQLATSVQTLVIYMGVGNLPFIREQLLAHGRPSDTPVALVRWGTLAKQETLVGTLDNIVEQVQKAKFKSPAIIVVGEVVRLREQLAWFESKQTAGERTEQTEDGLPALKTVVV</sequence>
<gene>
    <name evidence="7" type="ORF">J2S00_002785</name>
</gene>